<keyword evidence="2" id="KW-1185">Reference proteome</keyword>
<proteinExistence type="predicted"/>
<comment type="caution">
    <text evidence="1">The sequence shown here is derived from an EMBL/GenBank/DDBJ whole genome shotgun (WGS) entry which is preliminary data.</text>
</comment>
<evidence type="ECO:0000313" key="1">
    <source>
        <dbReference type="EMBL" id="CAH0992051.1"/>
    </source>
</evidence>
<accession>A0ABN8EP98</accession>
<dbReference type="RefSeq" id="WP_237444746.1">
    <property type="nucleotide sequence ID" value="NZ_CAKLPX010000002.1"/>
</dbReference>
<dbReference type="EMBL" id="CAKLPX010000002">
    <property type="protein sequence ID" value="CAH0992051.1"/>
    <property type="molecule type" value="Genomic_DNA"/>
</dbReference>
<evidence type="ECO:0000313" key="2">
    <source>
        <dbReference type="Proteomes" id="UP000838100"/>
    </source>
</evidence>
<gene>
    <name evidence="1" type="ORF">SIN8267_02166</name>
</gene>
<organism evidence="1 2">
    <name type="scientific">Sinobacterium norvegicum</name>
    <dbReference type="NCBI Taxonomy" id="1641715"/>
    <lineage>
        <taxon>Bacteria</taxon>
        <taxon>Pseudomonadati</taxon>
        <taxon>Pseudomonadota</taxon>
        <taxon>Gammaproteobacteria</taxon>
        <taxon>Cellvibrionales</taxon>
        <taxon>Spongiibacteraceae</taxon>
        <taxon>Sinobacterium</taxon>
    </lineage>
</organism>
<name>A0ABN8EP98_9GAMM</name>
<dbReference type="Proteomes" id="UP000838100">
    <property type="component" value="Unassembled WGS sequence"/>
</dbReference>
<protein>
    <recommendedName>
        <fullName evidence="3">Peptidase C58 YopT-type domain-containing protein</fullName>
    </recommendedName>
</protein>
<sequence>MATTKLTEFDQSTHIVGGGPAQHGICYYICDYVQKHKDSPWSKANSFNEAKANSTRLRTVPLVAAGKAANAKHFKPQNGGYADAAPLKDNAIYRVEVAVDTNVGVNHETMMMTGNNEIILFDPNFGFYHIDTAPVGHAAKFEQALTALYGTTTVTNFGYSKVQKAY</sequence>
<evidence type="ECO:0008006" key="3">
    <source>
        <dbReference type="Google" id="ProtNLM"/>
    </source>
</evidence>
<reference evidence="1" key="1">
    <citation type="submission" date="2021-12" db="EMBL/GenBank/DDBJ databases">
        <authorList>
            <person name="Rodrigo-Torres L."/>
            <person name="Arahal R. D."/>
            <person name="Lucena T."/>
        </authorList>
    </citation>
    <scope>NUCLEOTIDE SEQUENCE</scope>
    <source>
        <strain evidence="1">CECT 8267</strain>
    </source>
</reference>